<keyword evidence="6" id="KW-1185">Reference proteome</keyword>
<comment type="caution">
    <text evidence="5">The sequence shown here is derived from an EMBL/GenBank/DDBJ whole genome shotgun (WGS) entry which is preliminary data.</text>
</comment>
<dbReference type="InterPro" id="IPR047057">
    <property type="entry name" value="MerR_fam"/>
</dbReference>
<evidence type="ECO:0000256" key="2">
    <source>
        <dbReference type="ARBA" id="ARBA00023125"/>
    </source>
</evidence>
<dbReference type="SUPFAM" id="SSF46955">
    <property type="entry name" value="Putative DNA-binding domain"/>
    <property type="match status" value="1"/>
</dbReference>
<dbReference type="InterPro" id="IPR009061">
    <property type="entry name" value="DNA-bd_dom_put_sf"/>
</dbReference>
<protein>
    <submittedName>
        <fullName evidence="5">HTH-type transcriptional regulator CueR</fullName>
    </submittedName>
</protein>
<dbReference type="Gene3D" id="1.10.1660.10">
    <property type="match status" value="1"/>
</dbReference>
<evidence type="ECO:0000256" key="3">
    <source>
        <dbReference type="ARBA" id="ARBA00023163"/>
    </source>
</evidence>
<dbReference type="SMART" id="SM00422">
    <property type="entry name" value="HTH_MERR"/>
    <property type="match status" value="1"/>
</dbReference>
<evidence type="ECO:0000313" key="5">
    <source>
        <dbReference type="EMBL" id="OPJ58052.1"/>
    </source>
</evidence>
<reference evidence="5 6" key="1">
    <citation type="submission" date="2017-03" db="EMBL/GenBank/DDBJ databases">
        <title>Genome sequence of Clostridium oryzae DSM 28571.</title>
        <authorList>
            <person name="Poehlein A."/>
            <person name="Daniel R."/>
        </authorList>
    </citation>
    <scope>NUCLEOTIDE SEQUENCE [LARGE SCALE GENOMIC DNA]</scope>
    <source>
        <strain evidence="5 6">DSM 28571</strain>
    </source>
</reference>
<accession>A0A1V4IDI5</accession>
<dbReference type="GO" id="GO:0003677">
    <property type="term" value="F:DNA binding"/>
    <property type="evidence" value="ECO:0007669"/>
    <property type="project" value="UniProtKB-KW"/>
</dbReference>
<proteinExistence type="predicted"/>
<keyword evidence="2" id="KW-0238">DNA-binding</keyword>
<dbReference type="InterPro" id="IPR000551">
    <property type="entry name" value="MerR-type_HTH_dom"/>
</dbReference>
<dbReference type="PROSITE" id="PS50937">
    <property type="entry name" value="HTH_MERR_2"/>
    <property type="match status" value="1"/>
</dbReference>
<feature type="domain" description="HTH merR-type" evidence="4">
    <location>
        <begin position="1"/>
        <end position="68"/>
    </location>
</feature>
<keyword evidence="3" id="KW-0804">Transcription</keyword>
<dbReference type="PANTHER" id="PTHR30204:SF94">
    <property type="entry name" value="HEAVY METAL-DEPENDENT TRANSCRIPTIONAL REGULATOR HI_0293-RELATED"/>
    <property type="match status" value="1"/>
</dbReference>
<dbReference type="RefSeq" id="WP_079427420.1">
    <property type="nucleotide sequence ID" value="NZ_MZGV01000065.1"/>
</dbReference>
<evidence type="ECO:0000313" key="6">
    <source>
        <dbReference type="Proteomes" id="UP000190080"/>
    </source>
</evidence>
<dbReference type="Pfam" id="PF13411">
    <property type="entry name" value="MerR_1"/>
    <property type="match status" value="1"/>
</dbReference>
<keyword evidence="1" id="KW-0805">Transcription regulation</keyword>
<evidence type="ECO:0000259" key="4">
    <source>
        <dbReference type="PROSITE" id="PS50937"/>
    </source>
</evidence>
<sequence>MNISTLSNKTGASVRSLRYYEAKGLLESDRLENGYRDFDEAMVVRVKTIQMYLSVGLTTEEITDIIECPVSAKLQRPLCQKAIEIYKDKLTVVEKQISILEVLRSQLREKIDNFERNETSSL</sequence>
<dbReference type="OrthoDB" id="9811174at2"/>
<organism evidence="5 6">
    <name type="scientific">Clostridium oryzae</name>
    <dbReference type="NCBI Taxonomy" id="1450648"/>
    <lineage>
        <taxon>Bacteria</taxon>
        <taxon>Bacillati</taxon>
        <taxon>Bacillota</taxon>
        <taxon>Clostridia</taxon>
        <taxon>Eubacteriales</taxon>
        <taxon>Clostridiaceae</taxon>
        <taxon>Clostridium</taxon>
    </lineage>
</organism>
<evidence type="ECO:0000256" key="1">
    <source>
        <dbReference type="ARBA" id="ARBA00023015"/>
    </source>
</evidence>
<dbReference type="PANTHER" id="PTHR30204">
    <property type="entry name" value="REDOX-CYCLING DRUG-SENSING TRANSCRIPTIONAL ACTIVATOR SOXR"/>
    <property type="match status" value="1"/>
</dbReference>
<gene>
    <name evidence="5" type="primary">cueR</name>
    <name evidence="5" type="ORF">CLORY_37940</name>
</gene>
<dbReference type="PRINTS" id="PR00040">
    <property type="entry name" value="HTHMERR"/>
</dbReference>
<dbReference type="STRING" id="1450648.CLORY_37940"/>
<dbReference type="AlphaFoldDB" id="A0A1V4IDI5"/>
<dbReference type="GO" id="GO:0003700">
    <property type="term" value="F:DNA-binding transcription factor activity"/>
    <property type="evidence" value="ECO:0007669"/>
    <property type="project" value="InterPro"/>
</dbReference>
<dbReference type="Proteomes" id="UP000190080">
    <property type="component" value="Unassembled WGS sequence"/>
</dbReference>
<name>A0A1V4IDI5_9CLOT</name>
<dbReference type="EMBL" id="MZGV01000065">
    <property type="protein sequence ID" value="OPJ58052.1"/>
    <property type="molecule type" value="Genomic_DNA"/>
</dbReference>